<evidence type="ECO:0000313" key="1">
    <source>
        <dbReference type="EMBL" id="KAK2552731.1"/>
    </source>
</evidence>
<organism evidence="1 2">
    <name type="scientific">Acropora cervicornis</name>
    <name type="common">Staghorn coral</name>
    <dbReference type="NCBI Taxonomy" id="6130"/>
    <lineage>
        <taxon>Eukaryota</taxon>
        <taxon>Metazoa</taxon>
        <taxon>Cnidaria</taxon>
        <taxon>Anthozoa</taxon>
        <taxon>Hexacorallia</taxon>
        <taxon>Scleractinia</taxon>
        <taxon>Astrocoeniina</taxon>
        <taxon>Acroporidae</taxon>
        <taxon>Acropora</taxon>
    </lineage>
</organism>
<sequence>MAKRKSNFSSLDLWLTRQNADIGNSSYANFFGEIRCIMGNVSACGNFIVNSLNTIKKLLSQLHK</sequence>
<feature type="non-terminal residue" evidence="1">
    <location>
        <position position="1"/>
    </location>
</feature>
<accession>A0AAD9Q138</accession>
<reference evidence="1" key="1">
    <citation type="journal article" date="2023" name="G3 (Bethesda)">
        <title>Whole genome assembly and annotation of the endangered Caribbean coral Acropora cervicornis.</title>
        <authorList>
            <person name="Selwyn J.D."/>
            <person name="Vollmer S.V."/>
        </authorList>
    </citation>
    <scope>NUCLEOTIDE SEQUENCE</scope>
    <source>
        <strain evidence="1">K2</strain>
    </source>
</reference>
<reference evidence="1" key="2">
    <citation type="journal article" date="2023" name="Science">
        <title>Genomic signatures of disease resistance in endangered staghorn corals.</title>
        <authorList>
            <person name="Vollmer S.V."/>
            <person name="Selwyn J.D."/>
            <person name="Despard B.A."/>
            <person name="Roesel C.L."/>
        </authorList>
    </citation>
    <scope>NUCLEOTIDE SEQUENCE</scope>
    <source>
        <strain evidence="1">K2</strain>
    </source>
</reference>
<comment type="caution">
    <text evidence="1">The sequence shown here is derived from an EMBL/GenBank/DDBJ whole genome shotgun (WGS) entry which is preliminary data.</text>
</comment>
<dbReference type="Proteomes" id="UP001249851">
    <property type="component" value="Unassembled WGS sequence"/>
</dbReference>
<dbReference type="AlphaFoldDB" id="A0AAD9Q138"/>
<name>A0AAD9Q138_ACRCE</name>
<keyword evidence="2" id="KW-1185">Reference proteome</keyword>
<protein>
    <submittedName>
        <fullName evidence="1">Uncharacterized protein</fullName>
    </submittedName>
</protein>
<dbReference type="EMBL" id="JARQWQ010000084">
    <property type="protein sequence ID" value="KAK2552731.1"/>
    <property type="molecule type" value="Genomic_DNA"/>
</dbReference>
<gene>
    <name evidence="1" type="ORF">P5673_026162</name>
</gene>
<evidence type="ECO:0000313" key="2">
    <source>
        <dbReference type="Proteomes" id="UP001249851"/>
    </source>
</evidence>
<proteinExistence type="predicted"/>